<evidence type="ECO:0008006" key="2">
    <source>
        <dbReference type="Google" id="ProtNLM"/>
    </source>
</evidence>
<reference evidence="1" key="1">
    <citation type="submission" date="2020-02" db="EMBL/GenBank/DDBJ databases">
        <authorList>
            <person name="Meier V. D."/>
        </authorList>
    </citation>
    <scope>NUCLEOTIDE SEQUENCE</scope>
    <source>
        <strain evidence="1">AVDCRST_MAG35</strain>
    </source>
</reference>
<proteinExistence type="predicted"/>
<dbReference type="Gene3D" id="3.40.50.10900">
    <property type="entry name" value="PAC-like subunit"/>
    <property type="match status" value="1"/>
</dbReference>
<dbReference type="Gene3D" id="1.10.287.100">
    <property type="match status" value="1"/>
</dbReference>
<evidence type="ECO:0000313" key="1">
    <source>
        <dbReference type="EMBL" id="CAA9431149.1"/>
    </source>
</evidence>
<dbReference type="InterPro" id="IPR008492">
    <property type="entry name" value="Rv2714-like"/>
</dbReference>
<dbReference type="InterPro" id="IPR019151">
    <property type="entry name" value="Proteasome_assmbl_chaperone_2"/>
</dbReference>
<sequence length="316" mass="33983">MLPPEDLYEIVADPEVESAGAPTAEAGDDQRLVLVHALAGFVDAGSASTLAVQHLLAELPSRVVARFDVDQLHDYRARRPRMVFTGDRFDSVDLPELLLHELRDTAGRRFLLLVGPEPDVQWQRFAAAVTQLVRHFGVDVAVSLQGIPWAAPHTRPVGLTAHASDRMLISGRPRWFGTIEVPGHAGSVLELHLDRAGTSSMGFSVHVPHYLATSEFPSAALTLLTAVSETTGLDLPTAALAEAATSVLVDVDAQVAASEETRTAVDSLERQYDAVTAGRGLLAPGQDGAVPLLPEDEMANGEELAAELERYLRQQD</sequence>
<organism evidence="1">
    <name type="scientific">uncultured Quadrisphaera sp</name>
    <dbReference type="NCBI Taxonomy" id="904978"/>
    <lineage>
        <taxon>Bacteria</taxon>
        <taxon>Bacillati</taxon>
        <taxon>Actinomycetota</taxon>
        <taxon>Actinomycetes</taxon>
        <taxon>Kineosporiales</taxon>
        <taxon>Kineosporiaceae</taxon>
        <taxon>Quadrisphaera</taxon>
        <taxon>environmental samples</taxon>
    </lineage>
</organism>
<protein>
    <recommendedName>
        <fullName evidence="2">PAC2 family protein</fullName>
    </recommendedName>
</protein>
<name>A0A6J4Q5K6_9ACTN</name>
<dbReference type="AlphaFoldDB" id="A0A6J4Q5K6"/>
<dbReference type="PIRSF" id="PIRSF028754">
    <property type="entry name" value="UCP028754"/>
    <property type="match status" value="1"/>
</dbReference>
<dbReference type="SUPFAM" id="SSF159659">
    <property type="entry name" value="Cgl1923-like"/>
    <property type="match status" value="1"/>
</dbReference>
<dbReference type="EMBL" id="CADCUY010000523">
    <property type="protein sequence ID" value="CAA9431149.1"/>
    <property type="molecule type" value="Genomic_DNA"/>
</dbReference>
<dbReference type="InterPro" id="IPR038389">
    <property type="entry name" value="PSMG2_sf"/>
</dbReference>
<dbReference type="Pfam" id="PF09754">
    <property type="entry name" value="PAC2"/>
    <property type="match status" value="1"/>
</dbReference>
<accession>A0A6J4Q5K6</accession>
<gene>
    <name evidence="1" type="ORF">AVDCRST_MAG35-2619</name>
</gene>